<dbReference type="EMBL" id="SPVG01000168">
    <property type="protein sequence ID" value="TFW19459.1"/>
    <property type="molecule type" value="Genomic_DNA"/>
</dbReference>
<dbReference type="Pfam" id="PF14384">
    <property type="entry name" value="BrnA_antitoxin"/>
    <property type="match status" value="1"/>
</dbReference>
<dbReference type="AlphaFoldDB" id="A0A4Y9SF66"/>
<proteinExistence type="predicted"/>
<keyword evidence="2" id="KW-1185">Reference proteome</keyword>
<gene>
    <name evidence="1" type="ORF">E4L98_16235</name>
</gene>
<sequence length="56" mass="6059">MRAGQAGRVTKIHLSSGAPVTVDISLQLATDVIERWKASGPDWQLRMAKLLTEGTP</sequence>
<evidence type="ECO:0000313" key="1">
    <source>
        <dbReference type="EMBL" id="TFW19459.1"/>
    </source>
</evidence>
<reference evidence="1 2" key="1">
    <citation type="submission" date="2019-03" db="EMBL/GenBank/DDBJ databases">
        <title>Draft Genome Sequence of Duganella callidus sp. nov., a Novel Duganella Species Isolated from Cultivated Soil.</title>
        <authorList>
            <person name="Raths R."/>
            <person name="Peta V."/>
            <person name="Bucking H."/>
        </authorList>
    </citation>
    <scope>NUCLEOTIDE SEQUENCE [LARGE SCALE GENOMIC DNA]</scope>
    <source>
        <strain evidence="1 2">DN04</strain>
    </source>
</reference>
<organism evidence="1 2">
    <name type="scientific">Duganella callida</name>
    <dbReference type="NCBI Taxonomy" id="2561932"/>
    <lineage>
        <taxon>Bacteria</taxon>
        <taxon>Pseudomonadati</taxon>
        <taxon>Pseudomonadota</taxon>
        <taxon>Betaproteobacteria</taxon>
        <taxon>Burkholderiales</taxon>
        <taxon>Oxalobacteraceae</taxon>
        <taxon>Telluria group</taxon>
        <taxon>Duganella</taxon>
    </lineage>
</organism>
<dbReference type="OrthoDB" id="9796641at2"/>
<dbReference type="InterPro" id="IPR025528">
    <property type="entry name" value="BrnA_antitoxin"/>
</dbReference>
<comment type="caution">
    <text evidence="1">The sequence shown here is derived from an EMBL/GenBank/DDBJ whole genome shotgun (WGS) entry which is preliminary data.</text>
</comment>
<dbReference type="Proteomes" id="UP000297729">
    <property type="component" value="Unassembled WGS sequence"/>
</dbReference>
<protein>
    <submittedName>
        <fullName evidence="1">Uncharacterized protein</fullName>
    </submittedName>
</protein>
<name>A0A4Y9SF66_9BURK</name>
<evidence type="ECO:0000313" key="2">
    <source>
        <dbReference type="Proteomes" id="UP000297729"/>
    </source>
</evidence>
<accession>A0A4Y9SF66</accession>